<accession>A0AAD9P9A5</accession>
<proteinExistence type="predicted"/>
<dbReference type="GO" id="GO:0005886">
    <property type="term" value="C:plasma membrane"/>
    <property type="evidence" value="ECO:0007669"/>
    <property type="project" value="TreeGrafter"/>
</dbReference>
<dbReference type="SUPFAM" id="SSF161070">
    <property type="entry name" value="SNF-like"/>
    <property type="match status" value="1"/>
</dbReference>
<keyword evidence="3 7" id="KW-0812">Transmembrane</keyword>
<comment type="subcellular location">
    <subcellularLocation>
        <location evidence="1">Membrane</location>
        <topology evidence="1">Multi-pass membrane protein</topology>
    </subcellularLocation>
</comment>
<evidence type="ECO:0000313" key="9">
    <source>
        <dbReference type="Proteomes" id="UP001209878"/>
    </source>
</evidence>
<dbReference type="InterPro" id="IPR037272">
    <property type="entry name" value="SNS_sf"/>
</dbReference>
<reference evidence="8" key="1">
    <citation type="journal article" date="2023" name="Mol. Biol. Evol.">
        <title>Third-Generation Sequencing Reveals the Adaptive Role of the Epigenome in Three Deep-Sea Polychaetes.</title>
        <authorList>
            <person name="Perez M."/>
            <person name="Aroh O."/>
            <person name="Sun Y."/>
            <person name="Lan Y."/>
            <person name="Juniper S.K."/>
            <person name="Young C.R."/>
            <person name="Angers B."/>
            <person name="Qian P.Y."/>
        </authorList>
    </citation>
    <scope>NUCLEOTIDE SEQUENCE</scope>
    <source>
        <strain evidence="8">R07B-5</strain>
    </source>
</reference>
<keyword evidence="4 7" id="KW-1133">Transmembrane helix</keyword>
<dbReference type="PRINTS" id="PR00176">
    <property type="entry name" value="NANEUSMPORT"/>
</dbReference>
<evidence type="ECO:0000256" key="5">
    <source>
        <dbReference type="ARBA" id="ARBA00023136"/>
    </source>
</evidence>
<evidence type="ECO:0000256" key="6">
    <source>
        <dbReference type="PIRSR" id="PIRSR600175-1"/>
    </source>
</evidence>
<name>A0AAD9P9A5_RIDPI</name>
<comment type="caution">
    <text evidence="8">The sequence shown here is derived from an EMBL/GenBank/DDBJ whole genome shotgun (WGS) entry which is preliminary data.</text>
</comment>
<dbReference type="AlphaFoldDB" id="A0AAD9P9A5"/>
<dbReference type="Proteomes" id="UP001209878">
    <property type="component" value="Unassembled WGS sequence"/>
</dbReference>
<feature type="transmembrane region" description="Helical" evidence="7">
    <location>
        <begin position="250"/>
        <end position="272"/>
    </location>
</feature>
<keyword evidence="9" id="KW-1185">Reference proteome</keyword>
<dbReference type="GO" id="GO:0046872">
    <property type="term" value="F:metal ion binding"/>
    <property type="evidence" value="ECO:0007669"/>
    <property type="project" value="UniProtKB-KW"/>
</dbReference>
<dbReference type="PROSITE" id="PS50267">
    <property type="entry name" value="NA_NEUROTRAN_SYMP_3"/>
    <property type="match status" value="1"/>
</dbReference>
<dbReference type="InterPro" id="IPR000175">
    <property type="entry name" value="Na/ntran_symport"/>
</dbReference>
<evidence type="ECO:0000256" key="7">
    <source>
        <dbReference type="SAM" id="Phobius"/>
    </source>
</evidence>
<organism evidence="8 9">
    <name type="scientific">Ridgeia piscesae</name>
    <name type="common">Tubeworm</name>
    <dbReference type="NCBI Taxonomy" id="27915"/>
    <lineage>
        <taxon>Eukaryota</taxon>
        <taxon>Metazoa</taxon>
        <taxon>Spiralia</taxon>
        <taxon>Lophotrochozoa</taxon>
        <taxon>Annelida</taxon>
        <taxon>Polychaeta</taxon>
        <taxon>Sedentaria</taxon>
        <taxon>Canalipalpata</taxon>
        <taxon>Sabellida</taxon>
        <taxon>Siboglinidae</taxon>
        <taxon>Ridgeia</taxon>
    </lineage>
</organism>
<dbReference type="PANTHER" id="PTHR11616:SF240">
    <property type="entry name" value="BLOATED TUBULES, ISOFORM B-RELATED"/>
    <property type="match status" value="1"/>
</dbReference>
<feature type="binding site" evidence="6">
    <location>
        <position position="25"/>
    </location>
    <ligand>
        <name>Na(+)</name>
        <dbReference type="ChEBI" id="CHEBI:29101"/>
        <label>1</label>
    </ligand>
</feature>
<feature type="transmembrane region" description="Helical" evidence="7">
    <location>
        <begin position="12"/>
        <end position="29"/>
    </location>
</feature>
<sequence length="330" mass="36381">MERKKWRGQFDFIMSALSYVIGLGNLWRFPIMCYRNGGGTFLICFLVITLVAGFPLLYLECCLGQYGSVSVVSVWKVVPLFQGIGWTMLVCSWSLAIYYNMLIAYAVFYIATVVTEEEPWKTCGHWWNTASGITQMGNLRTEMALCLFCCWVLIFICLCKGIDSSGKAAYITATVPYAIMVAIFTRVIPLEGSADGVLYLITPKWELMVQPKVWCDAAVQVFYSMSICSGGIITLASYNRLGNNCLRDAIIIAVADCLTSILCGVVIFAILGHMANNMKVSIDAVLSRGAGLVYVVYPAAIADLSMATTWVVIFMSLIITLGIGTMVRTQ</sequence>
<feature type="binding site" evidence="6">
    <location>
        <position position="321"/>
    </location>
    <ligand>
        <name>Na(+)</name>
        <dbReference type="ChEBI" id="CHEBI:29101"/>
        <label>1</label>
    </ligand>
</feature>
<feature type="transmembrane region" description="Helical" evidence="7">
    <location>
        <begin position="86"/>
        <end position="111"/>
    </location>
</feature>
<feature type="binding site" evidence="6">
    <location>
        <position position="224"/>
    </location>
    <ligand>
        <name>Na(+)</name>
        <dbReference type="ChEBI" id="CHEBI:29101"/>
        <label>1</label>
    </ligand>
</feature>
<dbReference type="EMBL" id="JAODUO010000075">
    <property type="protein sequence ID" value="KAK2190593.1"/>
    <property type="molecule type" value="Genomic_DNA"/>
</dbReference>
<evidence type="ECO:0000256" key="1">
    <source>
        <dbReference type="ARBA" id="ARBA00004141"/>
    </source>
</evidence>
<feature type="transmembrane region" description="Helical" evidence="7">
    <location>
        <begin position="175"/>
        <end position="201"/>
    </location>
</feature>
<gene>
    <name evidence="8" type="ORF">NP493_75g09038</name>
</gene>
<evidence type="ECO:0000256" key="3">
    <source>
        <dbReference type="ARBA" id="ARBA00022692"/>
    </source>
</evidence>
<dbReference type="GO" id="GO:0006865">
    <property type="term" value="P:amino acid transport"/>
    <property type="evidence" value="ECO:0007669"/>
    <property type="project" value="TreeGrafter"/>
</dbReference>
<evidence type="ECO:0000313" key="8">
    <source>
        <dbReference type="EMBL" id="KAK2190593.1"/>
    </source>
</evidence>
<feature type="transmembrane region" description="Helical" evidence="7">
    <location>
        <begin position="284"/>
        <end position="301"/>
    </location>
</feature>
<dbReference type="GO" id="GO:0035725">
    <property type="term" value="P:sodium ion transmembrane transport"/>
    <property type="evidence" value="ECO:0007669"/>
    <property type="project" value="TreeGrafter"/>
</dbReference>
<dbReference type="PANTHER" id="PTHR11616">
    <property type="entry name" value="SODIUM/CHLORIDE DEPENDENT TRANSPORTER"/>
    <property type="match status" value="1"/>
</dbReference>
<evidence type="ECO:0000256" key="4">
    <source>
        <dbReference type="ARBA" id="ARBA00022989"/>
    </source>
</evidence>
<keyword evidence="6" id="KW-0915">Sodium</keyword>
<evidence type="ECO:0000256" key="2">
    <source>
        <dbReference type="ARBA" id="ARBA00022448"/>
    </source>
</evidence>
<protein>
    <submittedName>
        <fullName evidence="8">Uncharacterized protein</fullName>
    </submittedName>
</protein>
<feature type="transmembrane region" description="Helical" evidence="7">
    <location>
        <begin position="143"/>
        <end position="163"/>
    </location>
</feature>
<feature type="transmembrane region" description="Helical" evidence="7">
    <location>
        <begin position="307"/>
        <end position="327"/>
    </location>
</feature>
<keyword evidence="6" id="KW-0479">Metal-binding</keyword>
<feature type="transmembrane region" description="Helical" evidence="7">
    <location>
        <begin position="213"/>
        <end position="238"/>
    </location>
</feature>
<dbReference type="Pfam" id="PF00209">
    <property type="entry name" value="SNF"/>
    <property type="match status" value="2"/>
</dbReference>
<feature type="transmembrane region" description="Helical" evidence="7">
    <location>
        <begin position="41"/>
        <end position="66"/>
    </location>
</feature>
<keyword evidence="2" id="KW-0813">Transport</keyword>
<keyword evidence="5 7" id="KW-0472">Membrane</keyword>